<dbReference type="Pfam" id="PF01555">
    <property type="entry name" value="N6_N4_Mtase"/>
    <property type="match status" value="1"/>
</dbReference>
<proteinExistence type="predicted"/>
<dbReference type="GO" id="GO:0003677">
    <property type="term" value="F:DNA binding"/>
    <property type="evidence" value="ECO:0007669"/>
    <property type="project" value="InterPro"/>
</dbReference>
<dbReference type="AlphaFoldDB" id="A0A948WXJ0"/>
<dbReference type="EMBL" id="JAHLFE010000059">
    <property type="protein sequence ID" value="MBU3843865.1"/>
    <property type="molecule type" value="Genomic_DNA"/>
</dbReference>
<accession>A0A948WXJ0</accession>
<feature type="domain" description="DNA methylase N-4/N-6" evidence="3">
    <location>
        <begin position="158"/>
        <end position="250"/>
    </location>
</feature>
<evidence type="ECO:0000313" key="5">
    <source>
        <dbReference type="Proteomes" id="UP000733611"/>
    </source>
</evidence>
<keyword evidence="2" id="KW-0808">Transferase</keyword>
<dbReference type="SUPFAM" id="SSF53335">
    <property type="entry name" value="S-adenosyl-L-methionine-dependent methyltransferases"/>
    <property type="match status" value="1"/>
</dbReference>
<evidence type="ECO:0000259" key="3">
    <source>
        <dbReference type="Pfam" id="PF01555"/>
    </source>
</evidence>
<evidence type="ECO:0000256" key="2">
    <source>
        <dbReference type="ARBA" id="ARBA00022679"/>
    </source>
</evidence>
<reference evidence="4" key="1">
    <citation type="journal article" date="2021" name="PeerJ">
        <title>Extensive microbial diversity within the chicken gut microbiome revealed by metagenomics and culture.</title>
        <authorList>
            <person name="Gilroy R."/>
            <person name="Ravi A."/>
            <person name="Getino M."/>
            <person name="Pursley I."/>
            <person name="Horton D.L."/>
            <person name="Alikhan N.F."/>
            <person name="Baker D."/>
            <person name="Gharbi K."/>
            <person name="Hall N."/>
            <person name="Watson M."/>
            <person name="Adriaenssens E.M."/>
            <person name="Foster-Nyarko E."/>
            <person name="Jarju S."/>
            <person name="Secka A."/>
            <person name="Antonio M."/>
            <person name="Oren A."/>
            <person name="Chaudhuri R.R."/>
            <person name="La Ragione R."/>
            <person name="Hildebrand F."/>
            <person name="Pallen M.J."/>
        </authorList>
    </citation>
    <scope>NUCLEOTIDE SEQUENCE</scope>
    <source>
        <strain evidence="4">378</strain>
    </source>
</reference>
<protein>
    <submittedName>
        <fullName evidence="4">Site-specific DNA-methyltransferase</fullName>
    </submittedName>
</protein>
<dbReference type="InterPro" id="IPR002941">
    <property type="entry name" value="DNA_methylase_N4/N6"/>
</dbReference>
<name>A0A948WXJ0_9GAMM</name>
<sequence>MGTLPLTTAQKERAIDNGDPRGPWLPCALTISQWAQPLATLGITAQELCTMAAPVSTQAAATAHPDSTDSSLFSPELYLSEQRLVLPQGQRWLFSAAQAQSFAAQQRLFWPQLEDLSALLPVLGQRAQLDKSTLELLEQAAAQHLPVLKCYLREDGSQGMVPHTLWTNKDIGSNHDGVKDLKRVMTANVFDGAKPVALVQRLMHLAQVQAQQGDIILDFFSGSATTAEAVMRANCEDGGKRRFIMVQLKEQCSPDKPAAKAGFADLCALGRTRILKAAQLLQEEFQATVYDSNIPVQSEDDDAALARAAGRMVVDFGFRDFVLASSECTAPAAETTDFAAAYGVAQEKTAMAAVHALRAAGSTAPVATMRPSLAATKNMEGKSAVVAAAQALAATMVLAETGAEASALHLTDVAKSPQRDRQLDLLFMTALEVGLPLSLPYSCLQVAGEFIHVLQDSHKGRALVMCVACNLGSEVLAQLIALQPQRLLLCSSAILCPDTTEQVPVSSAEAQYWPLNHCGQQLLQNLSQTQVLLVRHEGRD</sequence>
<dbReference type="Proteomes" id="UP000733611">
    <property type="component" value="Unassembled WGS sequence"/>
</dbReference>
<evidence type="ECO:0000256" key="1">
    <source>
        <dbReference type="ARBA" id="ARBA00022603"/>
    </source>
</evidence>
<dbReference type="InterPro" id="IPR029063">
    <property type="entry name" value="SAM-dependent_MTases_sf"/>
</dbReference>
<evidence type="ECO:0000313" key="4">
    <source>
        <dbReference type="EMBL" id="MBU3843865.1"/>
    </source>
</evidence>
<dbReference type="GO" id="GO:0008170">
    <property type="term" value="F:N-methyltransferase activity"/>
    <property type="evidence" value="ECO:0007669"/>
    <property type="project" value="InterPro"/>
</dbReference>
<dbReference type="Gene3D" id="3.40.50.150">
    <property type="entry name" value="Vaccinia Virus protein VP39"/>
    <property type="match status" value="1"/>
</dbReference>
<comment type="caution">
    <text evidence="4">The sequence shown here is derived from an EMBL/GenBank/DDBJ whole genome shotgun (WGS) entry which is preliminary data.</text>
</comment>
<dbReference type="GO" id="GO:0032259">
    <property type="term" value="P:methylation"/>
    <property type="evidence" value="ECO:0007669"/>
    <property type="project" value="UniProtKB-KW"/>
</dbReference>
<keyword evidence="1" id="KW-0489">Methyltransferase</keyword>
<gene>
    <name evidence="4" type="ORF">H9847_03190</name>
</gene>
<organism evidence="4 5">
    <name type="scientific">Candidatus Anaerobiospirillum pullicola</name>
    <dbReference type="NCBI Taxonomy" id="2838451"/>
    <lineage>
        <taxon>Bacteria</taxon>
        <taxon>Pseudomonadati</taxon>
        <taxon>Pseudomonadota</taxon>
        <taxon>Gammaproteobacteria</taxon>
        <taxon>Aeromonadales</taxon>
        <taxon>Succinivibrionaceae</taxon>
        <taxon>Anaerobiospirillum</taxon>
    </lineage>
</organism>
<reference evidence="4" key="2">
    <citation type="submission" date="2021-04" db="EMBL/GenBank/DDBJ databases">
        <authorList>
            <person name="Gilroy R."/>
        </authorList>
    </citation>
    <scope>NUCLEOTIDE SEQUENCE</scope>
    <source>
        <strain evidence="4">378</strain>
    </source>
</reference>